<organism evidence="1 2">
    <name type="scientific">Symbiodinium necroappetens</name>
    <dbReference type="NCBI Taxonomy" id="1628268"/>
    <lineage>
        <taxon>Eukaryota</taxon>
        <taxon>Sar</taxon>
        <taxon>Alveolata</taxon>
        <taxon>Dinophyceae</taxon>
        <taxon>Suessiales</taxon>
        <taxon>Symbiodiniaceae</taxon>
        <taxon>Symbiodinium</taxon>
    </lineage>
</organism>
<dbReference type="OrthoDB" id="3341310at2759"/>
<evidence type="ECO:0000313" key="1">
    <source>
        <dbReference type="EMBL" id="CAE7912591.1"/>
    </source>
</evidence>
<proteinExistence type="predicted"/>
<dbReference type="InterPro" id="IPR036866">
    <property type="entry name" value="RibonucZ/Hydroxyglut_hydro"/>
</dbReference>
<dbReference type="SUPFAM" id="SSF56281">
    <property type="entry name" value="Metallo-hydrolase/oxidoreductase"/>
    <property type="match status" value="1"/>
</dbReference>
<feature type="non-terminal residue" evidence="1">
    <location>
        <position position="1"/>
    </location>
</feature>
<name>A0A813BMC9_9DINO</name>
<dbReference type="AlphaFoldDB" id="A0A813BMC9"/>
<sequence>YYPAENRIFTGDLIYPGNIFLFLPGSRLEEFDESLCKLKAFLAKKPAGVLLSCGHMTPALKADFPS</sequence>
<comment type="caution">
    <text evidence="1">The sequence shown here is derived from an EMBL/GenBank/DDBJ whole genome shotgun (WGS) entry which is preliminary data.</text>
</comment>
<reference evidence="1" key="1">
    <citation type="submission" date="2021-02" db="EMBL/GenBank/DDBJ databases">
        <authorList>
            <person name="Dougan E. K."/>
            <person name="Rhodes N."/>
            <person name="Thang M."/>
            <person name="Chan C."/>
        </authorList>
    </citation>
    <scope>NUCLEOTIDE SEQUENCE</scope>
</reference>
<dbReference type="Proteomes" id="UP000601435">
    <property type="component" value="Unassembled WGS sequence"/>
</dbReference>
<gene>
    <name evidence="1" type="primary">Mblac2</name>
    <name evidence="1" type="ORF">SNEC2469_LOCUS31135</name>
</gene>
<keyword evidence="2" id="KW-1185">Reference proteome</keyword>
<evidence type="ECO:0000313" key="2">
    <source>
        <dbReference type="Proteomes" id="UP000601435"/>
    </source>
</evidence>
<dbReference type="EMBL" id="CAJNJA010074441">
    <property type="protein sequence ID" value="CAE7912591.1"/>
    <property type="molecule type" value="Genomic_DNA"/>
</dbReference>
<accession>A0A813BMC9</accession>
<protein>
    <submittedName>
        <fullName evidence="1">Mblac2 protein</fullName>
    </submittedName>
</protein>